<protein>
    <submittedName>
        <fullName evidence="1">Uncharacterized protein</fullName>
    </submittedName>
</protein>
<name>A0A2H3DLL8_ARMGA</name>
<dbReference type="Proteomes" id="UP000217790">
    <property type="component" value="Unassembled WGS sequence"/>
</dbReference>
<dbReference type="AlphaFoldDB" id="A0A2H3DLL8"/>
<gene>
    <name evidence="1" type="ORF">ARMGADRAFT_73393</name>
</gene>
<proteinExistence type="predicted"/>
<accession>A0A2H3DLL8</accession>
<dbReference type="EMBL" id="KZ293653">
    <property type="protein sequence ID" value="PBK94980.1"/>
    <property type="molecule type" value="Genomic_DNA"/>
</dbReference>
<dbReference type="InParanoid" id="A0A2H3DLL8"/>
<sequence length="99" mass="11876">MVHYYFRLTSNSFFDYCLKRCSRGIILRSCPHILAFWTPFFTYLWWKGWGCGERVRTTASTSSSGPRMPGGTKWHHYRIRSATNRPFRDYRAAWQLTIR</sequence>
<reference evidence="2" key="1">
    <citation type="journal article" date="2017" name="Nat. Ecol. Evol.">
        <title>Genome expansion and lineage-specific genetic innovations in the forest pathogenic fungi Armillaria.</title>
        <authorList>
            <person name="Sipos G."/>
            <person name="Prasanna A.N."/>
            <person name="Walter M.C."/>
            <person name="O'Connor E."/>
            <person name="Balint B."/>
            <person name="Krizsan K."/>
            <person name="Kiss B."/>
            <person name="Hess J."/>
            <person name="Varga T."/>
            <person name="Slot J."/>
            <person name="Riley R."/>
            <person name="Boka B."/>
            <person name="Rigling D."/>
            <person name="Barry K."/>
            <person name="Lee J."/>
            <person name="Mihaltcheva S."/>
            <person name="LaButti K."/>
            <person name="Lipzen A."/>
            <person name="Waldron R."/>
            <person name="Moloney N.M."/>
            <person name="Sperisen C."/>
            <person name="Kredics L."/>
            <person name="Vagvoelgyi C."/>
            <person name="Patrignani A."/>
            <person name="Fitzpatrick D."/>
            <person name="Nagy I."/>
            <person name="Doyle S."/>
            <person name="Anderson J.B."/>
            <person name="Grigoriev I.V."/>
            <person name="Gueldener U."/>
            <person name="Muensterkoetter M."/>
            <person name="Nagy L.G."/>
        </authorList>
    </citation>
    <scope>NUCLEOTIDE SEQUENCE [LARGE SCALE GENOMIC DNA]</scope>
    <source>
        <strain evidence="2">Ar21-2</strain>
    </source>
</reference>
<keyword evidence="2" id="KW-1185">Reference proteome</keyword>
<organism evidence="1 2">
    <name type="scientific">Armillaria gallica</name>
    <name type="common">Bulbous honey fungus</name>
    <name type="synonym">Armillaria bulbosa</name>
    <dbReference type="NCBI Taxonomy" id="47427"/>
    <lineage>
        <taxon>Eukaryota</taxon>
        <taxon>Fungi</taxon>
        <taxon>Dikarya</taxon>
        <taxon>Basidiomycota</taxon>
        <taxon>Agaricomycotina</taxon>
        <taxon>Agaricomycetes</taxon>
        <taxon>Agaricomycetidae</taxon>
        <taxon>Agaricales</taxon>
        <taxon>Marasmiineae</taxon>
        <taxon>Physalacriaceae</taxon>
        <taxon>Armillaria</taxon>
    </lineage>
</organism>
<evidence type="ECO:0000313" key="2">
    <source>
        <dbReference type="Proteomes" id="UP000217790"/>
    </source>
</evidence>
<evidence type="ECO:0000313" key="1">
    <source>
        <dbReference type="EMBL" id="PBK94980.1"/>
    </source>
</evidence>